<evidence type="ECO:0000256" key="1">
    <source>
        <dbReference type="ARBA" id="ARBA00000085"/>
    </source>
</evidence>
<dbReference type="Proteomes" id="UP000533469">
    <property type="component" value="Unassembled WGS sequence"/>
</dbReference>
<keyword evidence="4" id="KW-0808">Transferase</keyword>
<dbReference type="PROSITE" id="PS50112">
    <property type="entry name" value="PAS"/>
    <property type="match status" value="1"/>
</dbReference>
<dbReference type="InterPro" id="IPR000014">
    <property type="entry name" value="PAS"/>
</dbReference>
<dbReference type="AlphaFoldDB" id="A0A839Z6E0"/>
<sequence>MPAKDDETARPASMAVPGARRGIGFLAGAVAGAAVLFLADVWLPLPGPIAALYLCVVFLVALSGRHALVVPAGVACGALAILAFLLSPATDTSPDAVAQLVLGLLVIAGATGFAFHLGRQQEPMLEQARILELAHDTVIVCDAEDRIAYWSEGAEKLYGWPRQQALGAACDQLLRTEYSSTGASDARAEAGMWAGEITRHRQDGSRIVLASRRLVRRNRLGRRIATIETSSDLTAERNADEKRRISEERYEAIFNASPVSIWESDWSRVLAHFQAHGVTPHSLRATRDQLSIVRNLGSTRIANKATVELFGTGNPTSMEGKTFVSFYMPSTEPALAEIFASFLEGSQMREVETQFRTTAGNIIDVLWRATLLPGETPWARVLITAVDVTDRNKARAELEKASTDLAHAARISTLGQLSASIAHEVSQPLAAIKTYADSAKRWLSGPRPDMGEVALCLDGVISNTTRAAETLARVRSMARNEAPVPESFDLAGLIAESVRLIQREANAHGAYIRELIEPGLPMAFANRVQIQQVTVNLMLNAVQAMDKVEGRAREVVVSCRTDQAQMMAVDVRDNGSGIALDNPNGIFQPFHTTKASGLGMGLAICRSIVEAHGGSIRAENNIGHGATVSFTVPSHVRAADITQRLPPADLTAPDPRRSTPEAVNLADLQSADPFGSRQVRH</sequence>
<dbReference type="SMART" id="SM00387">
    <property type="entry name" value="HATPase_c"/>
    <property type="match status" value="1"/>
</dbReference>
<feature type="transmembrane region" description="Helical" evidence="9">
    <location>
        <begin position="69"/>
        <end position="90"/>
    </location>
</feature>
<feature type="domain" description="PAS" evidence="11">
    <location>
        <begin position="129"/>
        <end position="167"/>
    </location>
</feature>
<dbReference type="Gene3D" id="1.10.287.130">
    <property type="match status" value="1"/>
</dbReference>
<evidence type="ECO:0000256" key="7">
    <source>
        <dbReference type="ARBA" id="ARBA00022840"/>
    </source>
</evidence>
<feature type="transmembrane region" description="Helical" evidence="9">
    <location>
        <begin position="21"/>
        <end position="39"/>
    </location>
</feature>
<dbReference type="CDD" id="cd00130">
    <property type="entry name" value="PAS"/>
    <property type="match status" value="1"/>
</dbReference>
<dbReference type="EC" id="2.7.13.3" evidence="2"/>
<dbReference type="InterPro" id="IPR004358">
    <property type="entry name" value="Sig_transdc_His_kin-like_C"/>
</dbReference>
<keyword evidence="8" id="KW-0902">Two-component regulatory system</keyword>
<keyword evidence="9" id="KW-0472">Membrane</keyword>
<comment type="catalytic activity">
    <reaction evidence="1">
        <text>ATP + protein L-histidine = ADP + protein N-phospho-L-histidine.</text>
        <dbReference type="EC" id="2.7.13.3"/>
    </reaction>
</comment>
<evidence type="ECO:0000256" key="9">
    <source>
        <dbReference type="SAM" id="Phobius"/>
    </source>
</evidence>
<dbReference type="InterPro" id="IPR003661">
    <property type="entry name" value="HisK_dim/P_dom"/>
</dbReference>
<keyword evidence="7" id="KW-0067">ATP-binding</keyword>
<dbReference type="PROSITE" id="PS50109">
    <property type="entry name" value="HIS_KIN"/>
    <property type="match status" value="1"/>
</dbReference>
<dbReference type="Gene3D" id="3.30.450.20">
    <property type="entry name" value="PAS domain"/>
    <property type="match status" value="2"/>
</dbReference>
<evidence type="ECO:0000259" key="11">
    <source>
        <dbReference type="PROSITE" id="PS50112"/>
    </source>
</evidence>
<keyword evidence="3" id="KW-0597">Phosphoprotein</keyword>
<dbReference type="Pfam" id="PF00989">
    <property type="entry name" value="PAS"/>
    <property type="match status" value="1"/>
</dbReference>
<dbReference type="InterPro" id="IPR036890">
    <property type="entry name" value="HATPase_C_sf"/>
</dbReference>
<keyword evidence="9" id="KW-0812">Transmembrane</keyword>
<name>A0A839Z6E0_9HYPH</name>
<dbReference type="NCBIfam" id="TIGR00229">
    <property type="entry name" value="sensory_box"/>
    <property type="match status" value="1"/>
</dbReference>
<dbReference type="InterPro" id="IPR013767">
    <property type="entry name" value="PAS_fold"/>
</dbReference>
<protein>
    <recommendedName>
        <fullName evidence="2">histidine kinase</fullName>
        <ecNumber evidence="2">2.7.13.3</ecNumber>
    </recommendedName>
</protein>
<dbReference type="SMART" id="SM00091">
    <property type="entry name" value="PAS"/>
    <property type="match status" value="1"/>
</dbReference>
<feature type="domain" description="Histidine kinase" evidence="10">
    <location>
        <begin position="420"/>
        <end position="636"/>
    </location>
</feature>
<accession>A0A839Z6E0</accession>
<keyword evidence="6" id="KW-0418">Kinase</keyword>
<keyword evidence="9" id="KW-1133">Transmembrane helix</keyword>
<evidence type="ECO:0000256" key="3">
    <source>
        <dbReference type="ARBA" id="ARBA00022553"/>
    </source>
</evidence>
<evidence type="ECO:0000256" key="4">
    <source>
        <dbReference type="ARBA" id="ARBA00022679"/>
    </source>
</evidence>
<dbReference type="SUPFAM" id="SSF47384">
    <property type="entry name" value="Homodimeric domain of signal transducing histidine kinase"/>
    <property type="match status" value="1"/>
</dbReference>
<evidence type="ECO:0000256" key="5">
    <source>
        <dbReference type="ARBA" id="ARBA00022741"/>
    </source>
</evidence>
<evidence type="ECO:0000256" key="2">
    <source>
        <dbReference type="ARBA" id="ARBA00012438"/>
    </source>
</evidence>
<dbReference type="PRINTS" id="PR00344">
    <property type="entry name" value="BCTRLSENSOR"/>
</dbReference>
<dbReference type="GO" id="GO:0006355">
    <property type="term" value="P:regulation of DNA-templated transcription"/>
    <property type="evidence" value="ECO:0007669"/>
    <property type="project" value="InterPro"/>
</dbReference>
<evidence type="ECO:0000313" key="12">
    <source>
        <dbReference type="EMBL" id="MBB3769535.1"/>
    </source>
</evidence>
<dbReference type="SUPFAM" id="SSF55785">
    <property type="entry name" value="PYP-like sensor domain (PAS domain)"/>
    <property type="match status" value="2"/>
</dbReference>
<dbReference type="SUPFAM" id="SSF55874">
    <property type="entry name" value="ATPase domain of HSP90 chaperone/DNA topoisomerase II/histidine kinase"/>
    <property type="match status" value="1"/>
</dbReference>
<evidence type="ECO:0000259" key="10">
    <source>
        <dbReference type="PROSITE" id="PS50109"/>
    </source>
</evidence>
<keyword evidence="13" id="KW-1185">Reference proteome</keyword>
<dbReference type="InterPro" id="IPR036097">
    <property type="entry name" value="HisK_dim/P_sf"/>
</dbReference>
<dbReference type="SMART" id="SM00388">
    <property type="entry name" value="HisKA"/>
    <property type="match status" value="1"/>
</dbReference>
<dbReference type="GO" id="GO:0000155">
    <property type="term" value="F:phosphorelay sensor kinase activity"/>
    <property type="evidence" value="ECO:0007669"/>
    <property type="project" value="InterPro"/>
</dbReference>
<dbReference type="EMBL" id="JACICD010000001">
    <property type="protein sequence ID" value="MBB3769535.1"/>
    <property type="molecule type" value="Genomic_DNA"/>
</dbReference>
<dbReference type="InterPro" id="IPR003594">
    <property type="entry name" value="HATPase_dom"/>
</dbReference>
<comment type="caution">
    <text evidence="12">The sequence shown here is derived from an EMBL/GenBank/DDBJ whole genome shotgun (WGS) entry which is preliminary data.</text>
</comment>
<dbReference type="Pfam" id="PF00512">
    <property type="entry name" value="HisKA"/>
    <property type="match status" value="1"/>
</dbReference>
<reference evidence="12 13" key="1">
    <citation type="submission" date="2020-08" db="EMBL/GenBank/DDBJ databases">
        <title>Genomic Encyclopedia of Type Strains, Phase IV (KMG-IV): sequencing the most valuable type-strain genomes for metagenomic binning, comparative biology and taxonomic classification.</title>
        <authorList>
            <person name="Goeker M."/>
        </authorList>
    </citation>
    <scope>NUCLEOTIDE SEQUENCE [LARGE SCALE GENOMIC DNA]</scope>
    <source>
        <strain evidence="12 13">DSM 5895</strain>
    </source>
</reference>
<dbReference type="RefSeq" id="WP_343055930.1">
    <property type="nucleotide sequence ID" value="NZ_JACICD010000001.1"/>
</dbReference>
<keyword evidence="5" id="KW-0547">Nucleotide-binding</keyword>
<evidence type="ECO:0000256" key="6">
    <source>
        <dbReference type="ARBA" id="ARBA00022777"/>
    </source>
</evidence>
<dbReference type="Gene3D" id="3.30.565.10">
    <property type="entry name" value="Histidine kinase-like ATPase, C-terminal domain"/>
    <property type="match status" value="1"/>
</dbReference>
<gene>
    <name evidence="12" type="ORF">FHS55_000121</name>
</gene>
<dbReference type="PANTHER" id="PTHR43065">
    <property type="entry name" value="SENSOR HISTIDINE KINASE"/>
    <property type="match status" value="1"/>
</dbReference>
<dbReference type="CDD" id="cd00082">
    <property type="entry name" value="HisKA"/>
    <property type="match status" value="1"/>
</dbReference>
<dbReference type="GO" id="GO:0005524">
    <property type="term" value="F:ATP binding"/>
    <property type="evidence" value="ECO:0007669"/>
    <property type="project" value="UniProtKB-KW"/>
</dbReference>
<evidence type="ECO:0000313" key="13">
    <source>
        <dbReference type="Proteomes" id="UP000533469"/>
    </source>
</evidence>
<dbReference type="PANTHER" id="PTHR43065:SF10">
    <property type="entry name" value="PEROXIDE STRESS-ACTIVATED HISTIDINE KINASE MAK3"/>
    <property type="match status" value="1"/>
</dbReference>
<feature type="transmembrane region" description="Helical" evidence="9">
    <location>
        <begin position="96"/>
        <end position="117"/>
    </location>
</feature>
<dbReference type="Pfam" id="PF02518">
    <property type="entry name" value="HATPase_c"/>
    <property type="match status" value="1"/>
</dbReference>
<dbReference type="InterPro" id="IPR035965">
    <property type="entry name" value="PAS-like_dom_sf"/>
</dbReference>
<proteinExistence type="predicted"/>
<dbReference type="InterPro" id="IPR005467">
    <property type="entry name" value="His_kinase_dom"/>
</dbReference>
<evidence type="ECO:0000256" key="8">
    <source>
        <dbReference type="ARBA" id="ARBA00023012"/>
    </source>
</evidence>
<organism evidence="12 13">
    <name type="scientific">Ancylobacter tetraedralis</name>
    <dbReference type="NCBI Taxonomy" id="217068"/>
    <lineage>
        <taxon>Bacteria</taxon>
        <taxon>Pseudomonadati</taxon>
        <taxon>Pseudomonadota</taxon>
        <taxon>Alphaproteobacteria</taxon>
        <taxon>Hyphomicrobiales</taxon>
        <taxon>Xanthobacteraceae</taxon>
        <taxon>Ancylobacter</taxon>
    </lineage>
</organism>